<keyword evidence="2" id="KW-1185">Reference proteome</keyword>
<proteinExistence type="predicted"/>
<dbReference type="AlphaFoldDB" id="A0A0L0D2F2"/>
<gene>
    <name evidence="1" type="ORF">AMSG_02782</name>
</gene>
<reference evidence="1 2" key="1">
    <citation type="submission" date="2010-05" db="EMBL/GenBank/DDBJ databases">
        <title>The Genome Sequence of Thecamonas trahens ATCC 50062.</title>
        <authorList>
            <consortium name="The Broad Institute Genome Sequencing Platform"/>
            <person name="Russ C."/>
            <person name="Cuomo C."/>
            <person name="Shea T."/>
            <person name="Young S.K."/>
            <person name="Zeng Q."/>
            <person name="Koehrsen M."/>
            <person name="Haas B."/>
            <person name="Borodovsky M."/>
            <person name="Guigo R."/>
            <person name="Alvarado L."/>
            <person name="Berlin A."/>
            <person name="Bochicchio J."/>
            <person name="Borenstein D."/>
            <person name="Chapman S."/>
            <person name="Chen Z."/>
            <person name="Freedman E."/>
            <person name="Gellesch M."/>
            <person name="Goldberg J."/>
            <person name="Griggs A."/>
            <person name="Gujja S."/>
            <person name="Heilman E."/>
            <person name="Heiman D."/>
            <person name="Hepburn T."/>
            <person name="Howarth C."/>
            <person name="Jen D."/>
            <person name="Larson L."/>
            <person name="Mehta T."/>
            <person name="Park D."/>
            <person name="Pearson M."/>
            <person name="Roberts A."/>
            <person name="Saif S."/>
            <person name="Shenoy N."/>
            <person name="Sisk P."/>
            <person name="Stolte C."/>
            <person name="Sykes S."/>
            <person name="Thomson T."/>
            <person name="Walk T."/>
            <person name="White J."/>
            <person name="Yandava C."/>
            <person name="Burger G."/>
            <person name="Gray M.W."/>
            <person name="Holland P.W.H."/>
            <person name="King N."/>
            <person name="Lang F.B.F."/>
            <person name="Roger A.J."/>
            <person name="Ruiz-Trillo I."/>
            <person name="Lander E."/>
            <person name="Nusbaum C."/>
        </authorList>
    </citation>
    <scope>NUCLEOTIDE SEQUENCE [LARGE SCALE GENOMIC DNA]</scope>
    <source>
        <strain evidence="1 2">ATCC 50062</strain>
    </source>
</reference>
<protein>
    <submittedName>
        <fullName evidence="1">Uncharacterized protein</fullName>
    </submittedName>
</protein>
<dbReference type="RefSeq" id="XP_013760623.1">
    <property type="nucleotide sequence ID" value="XM_013905169.1"/>
</dbReference>
<dbReference type="Proteomes" id="UP000054408">
    <property type="component" value="Unassembled WGS sequence"/>
</dbReference>
<evidence type="ECO:0000313" key="2">
    <source>
        <dbReference type="Proteomes" id="UP000054408"/>
    </source>
</evidence>
<name>A0A0L0D2F2_THETB</name>
<organism evidence="1 2">
    <name type="scientific">Thecamonas trahens ATCC 50062</name>
    <dbReference type="NCBI Taxonomy" id="461836"/>
    <lineage>
        <taxon>Eukaryota</taxon>
        <taxon>Apusozoa</taxon>
        <taxon>Apusomonadida</taxon>
        <taxon>Apusomonadidae</taxon>
        <taxon>Thecamonas</taxon>
    </lineage>
</organism>
<sequence>MASSAFPPARTRLLRLLHQLQPAAAAAATTSAAAGEDEPDSLMAAVIAVGAQGAGAGARPHTLPAVGRVVLAAVGGGAALSLAVGEADGAVLVAADDGIGWHAARSMGDLADNAWRGVPEPSAAALALGGALADAVTIVVGRAVLRAASASASLTRVHAGLTLRILATYALGTALQRQSPRKLGAQQAVALRLVTAQRMVGLAAEAAWEAPDVAVGPLQALGTLVAHLALGLTGMPPGEAAALAHLVRASAAAPSQWMAPGSVVASLSLAWRMTQPLTARLASAHHICDVSWQWSTLRLRLERVLHTLVKRWRARVARSPESDVAFHHYWARLRDHAHVVAAALVDVATYDALLWLLTETESLPDASQSLLPHIELALHAWFASTMVQNSGWYLEHGLASTSKIQSARLLLTSTSYRAIRVINELLAHPGLAPPVRSPRR</sequence>
<dbReference type="GeneID" id="25562434"/>
<accession>A0A0L0D2F2</accession>
<evidence type="ECO:0000313" key="1">
    <source>
        <dbReference type="EMBL" id="KNC46330.1"/>
    </source>
</evidence>
<dbReference type="EMBL" id="GL349442">
    <property type="protein sequence ID" value="KNC46330.1"/>
    <property type="molecule type" value="Genomic_DNA"/>
</dbReference>